<sequence length="101" mass="11529">MLLCTNCLEFAVINVKHQLYFSNQKLSIMNASAITVFTFFNLRDVLKKQKGPIKIEKKKSAYCLMASILERNPGSSENPLLALFRILGRNLVSFFPGTKEW</sequence>
<name>A0AAD8JXX4_TARER</name>
<comment type="caution">
    <text evidence="1">The sequence shown here is derived from an EMBL/GenBank/DDBJ whole genome shotgun (WGS) entry which is preliminary data.</text>
</comment>
<protein>
    <submittedName>
        <fullName evidence="1">Uncharacterized protein</fullName>
    </submittedName>
</protein>
<reference evidence="1" key="1">
    <citation type="journal article" date="2023" name="bioRxiv">
        <title>Improved chromosome-level genome assembly for marigold (Tagetes erecta).</title>
        <authorList>
            <person name="Jiang F."/>
            <person name="Yuan L."/>
            <person name="Wang S."/>
            <person name="Wang H."/>
            <person name="Xu D."/>
            <person name="Wang A."/>
            <person name="Fan W."/>
        </authorList>
    </citation>
    <scope>NUCLEOTIDE SEQUENCE</scope>
    <source>
        <strain evidence="1">WSJ</strain>
        <tissue evidence="1">Leaf</tissue>
    </source>
</reference>
<dbReference type="AlphaFoldDB" id="A0AAD8JXX4"/>
<keyword evidence="2" id="KW-1185">Reference proteome</keyword>
<gene>
    <name evidence="1" type="ORF">QVD17_37266</name>
</gene>
<accession>A0AAD8JXX4</accession>
<evidence type="ECO:0000313" key="2">
    <source>
        <dbReference type="Proteomes" id="UP001229421"/>
    </source>
</evidence>
<organism evidence="1 2">
    <name type="scientific">Tagetes erecta</name>
    <name type="common">African marigold</name>
    <dbReference type="NCBI Taxonomy" id="13708"/>
    <lineage>
        <taxon>Eukaryota</taxon>
        <taxon>Viridiplantae</taxon>
        <taxon>Streptophyta</taxon>
        <taxon>Embryophyta</taxon>
        <taxon>Tracheophyta</taxon>
        <taxon>Spermatophyta</taxon>
        <taxon>Magnoliopsida</taxon>
        <taxon>eudicotyledons</taxon>
        <taxon>Gunneridae</taxon>
        <taxon>Pentapetalae</taxon>
        <taxon>asterids</taxon>
        <taxon>campanulids</taxon>
        <taxon>Asterales</taxon>
        <taxon>Asteraceae</taxon>
        <taxon>Asteroideae</taxon>
        <taxon>Heliantheae alliance</taxon>
        <taxon>Tageteae</taxon>
        <taxon>Tagetes</taxon>
    </lineage>
</organism>
<dbReference type="EMBL" id="JAUHHV010000010">
    <property type="protein sequence ID" value="KAK1410727.1"/>
    <property type="molecule type" value="Genomic_DNA"/>
</dbReference>
<dbReference type="Proteomes" id="UP001229421">
    <property type="component" value="Unassembled WGS sequence"/>
</dbReference>
<evidence type="ECO:0000313" key="1">
    <source>
        <dbReference type="EMBL" id="KAK1410727.1"/>
    </source>
</evidence>
<proteinExistence type="predicted"/>